<protein>
    <recommendedName>
        <fullName evidence="4">DUF3961 domain-containing protein</fullName>
    </recommendedName>
</protein>
<dbReference type="EMBL" id="MWPX01000048">
    <property type="protein sequence ID" value="OUM46360.1"/>
    <property type="molecule type" value="Genomic_DNA"/>
</dbReference>
<proteinExistence type="predicted"/>
<keyword evidence="1" id="KW-0472">Membrane</keyword>
<sequence length="79" mass="9093">MANTYLKTPNSKYILTHLTIKEKIKLTIKGAFKKRYDAICEWLGIDNCIASQIWFFGTLGLSTFMIVATYLIAGFLYEF</sequence>
<comment type="caution">
    <text evidence="2">The sequence shown here is derived from an EMBL/GenBank/DDBJ whole genome shotgun (WGS) entry which is preliminary data.</text>
</comment>
<evidence type="ECO:0000313" key="3">
    <source>
        <dbReference type="Proteomes" id="UP000195321"/>
    </source>
</evidence>
<organism evidence="2 3">
    <name type="scientific">Bacillus pseudomycoides</name>
    <dbReference type="NCBI Taxonomy" id="64104"/>
    <lineage>
        <taxon>Bacteria</taxon>
        <taxon>Bacillati</taxon>
        <taxon>Bacillota</taxon>
        <taxon>Bacilli</taxon>
        <taxon>Bacillales</taxon>
        <taxon>Bacillaceae</taxon>
        <taxon>Bacillus</taxon>
        <taxon>Bacillus cereus group</taxon>
    </lineage>
</organism>
<dbReference type="Proteomes" id="UP000195321">
    <property type="component" value="Unassembled WGS sequence"/>
</dbReference>
<keyword evidence="1" id="KW-0812">Transmembrane</keyword>
<dbReference type="AlphaFoldDB" id="A0A1Y3MD36"/>
<keyword evidence="1" id="KW-1133">Transmembrane helix</keyword>
<feature type="transmembrane region" description="Helical" evidence="1">
    <location>
        <begin position="53"/>
        <end position="77"/>
    </location>
</feature>
<evidence type="ECO:0000256" key="1">
    <source>
        <dbReference type="SAM" id="Phobius"/>
    </source>
</evidence>
<gene>
    <name evidence="2" type="ORF">BW425_24080</name>
</gene>
<dbReference type="RefSeq" id="WP_088094558.1">
    <property type="nucleotide sequence ID" value="NZ_MWPX01000048.1"/>
</dbReference>
<evidence type="ECO:0008006" key="4">
    <source>
        <dbReference type="Google" id="ProtNLM"/>
    </source>
</evidence>
<reference evidence="2 3" key="1">
    <citation type="submission" date="2017-02" db="EMBL/GenBank/DDBJ databases">
        <title>Bacillus pseudomycoides isolate FSL K6-0042.</title>
        <authorList>
            <person name="Kovac J."/>
        </authorList>
    </citation>
    <scope>NUCLEOTIDE SEQUENCE [LARGE SCALE GENOMIC DNA]</scope>
    <source>
        <strain evidence="2 3">FSL K6-0042</strain>
    </source>
</reference>
<name>A0A1Y3MD36_9BACI</name>
<evidence type="ECO:0000313" key="2">
    <source>
        <dbReference type="EMBL" id="OUM46360.1"/>
    </source>
</evidence>
<accession>A0A1Y3MD36</accession>